<dbReference type="AlphaFoldDB" id="A0A1L7RQB6"/>
<name>A0A1L7RQB6_9ACTO</name>
<reference evidence="1" key="1">
    <citation type="submission" date="2014-07" db="EMBL/GenBank/DDBJ databases">
        <authorList>
            <person name="Zhang J.E."/>
            <person name="Yang H."/>
            <person name="Guo J."/>
            <person name="Deng Z."/>
            <person name="Luo H."/>
            <person name="Luo M."/>
            <person name="Zhao B."/>
        </authorList>
    </citation>
    <scope>NUCLEOTIDE SEQUENCE</scope>
    <source>
        <strain evidence="1">AM4</strain>
    </source>
</reference>
<accession>A0A1L7RQB6</accession>
<evidence type="ECO:0000313" key="1">
    <source>
        <dbReference type="EMBL" id="CED92450.1"/>
    </source>
</evidence>
<proteinExistence type="predicted"/>
<sequence length="144" mass="16211">MTSMNRREAVQLKMAIGLWFLADQMGEDISHDHLRALHDQGGQEWAELLHELVSAAHPFAAEDGTWVETVSDHGGEHTVTERIGIDDVLVASYYARQWMTDAIDGFHAVHRAVNYALVAYERTIMREAREVLREALAAEQGLVD</sequence>
<dbReference type="EMBL" id="LK995540">
    <property type="protein sequence ID" value="CED92450.1"/>
    <property type="molecule type" value="Genomic_DNA"/>
</dbReference>
<protein>
    <submittedName>
        <fullName evidence="1">Uncharacterized protein</fullName>
    </submittedName>
</protein>
<gene>
    <name evidence="1" type="ORF">AAM4_2618</name>
</gene>
<organism evidence="1">
    <name type="scientific">Actinomyces succiniciruminis</name>
    <dbReference type="NCBI Taxonomy" id="1522002"/>
    <lineage>
        <taxon>Bacteria</taxon>
        <taxon>Bacillati</taxon>
        <taxon>Actinomycetota</taxon>
        <taxon>Actinomycetes</taxon>
        <taxon>Actinomycetales</taxon>
        <taxon>Actinomycetaceae</taxon>
        <taxon>Actinomyces</taxon>
    </lineage>
</organism>
<dbReference type="RefSeq" id="WP_210581938.1">
    <property type="nucleotide sequence ID" value="NZ_LK995540.1"/>
</dbReference>